<dbReference type="InterPro" id="IPR000531">
    <property type="entry name" value="Beta-barrel_TonB"/>
</dbReference>
<dbReference type="Proteomes" id="UP001138894">
    <property type="component" value="Unassembled WGS sequence"/>
</dbReference>
<comment type="similarity">
    <text evidence="2 3">Belongs to the TonB-dependent receptor family.</text>
</comment>
<accession>A0A9X1F597</accession>
<dbReference type="PANTHER" id="PTHR30069">
    <property type="entry name" value="TONB-DEPENDENT OUTER MEMBRANE RECEPTOR"/>
    <property type="match status" value="1"/>
</dbReference>
<feature type="domain" description="TonB-dependent receptor plug" evidence="5">
    <location>
        <begin position="44"/>
        <end position="143"/>
    </location>
</feature>
<evidence type="ECO:0000256" key="3">
    <source>
        <dbReference type="RuleBase" id="RU003357"/>
    </source>
</evidence>
<proteinExistence type="inferred from homology"/>
<keyword evidence="2" id="KW-0998">Cell outer membrane</keyword>
<gene>
    <name evidence="6" type="ORF">KCG49_00400</name>
</gene>
<comment type="caution">
    <text evidence="6">The sequence shown here is derived from an EMBL/GenBank/DDBJ whole genome shotgun (WGS) entry which is preliminary data.</text>
</comment>
<dbReference type="AlphaFoldDB" id="A0A9X1F597"/>
<evidence type="ECO:0000256" key="2">
    <source>
        <dbReference type="PROSITE-ProRule" id="PRU01360"/>
    </source>
</evidence>
<evidence type="ECO:0000313" key="6">
    <source>
        <dbReference type="EMBL" id="MBV7267646.1"/>
    </source>
</evidence>
<evidence type="ECO:0000256" key="1">
    <source>
        <dbReference type="ARBA" id="ARBA00022729"/>
    </source>
</evidence>
<evidence type="ECO:0000259" key="5">
    <source>
        <dbReference type="Pfam" id="PF07715"/>
    </source>
</evidence>
<keyword evidence="6" id="KW-0675">Receptor</keyword>
<dbReference type="Pfam" id="PF07715">
    <property type="entry name" value="Plug"/>
    <property type="match status" value="1"/>
</dbReference>
<keyword evidence="2" id="KW-0813">Transport</keyword>
<dbReference type="GO" id="GO:0009279">
    <property type="term" value="C:cell outer membrane"/>
    <property type="evidence" value="ECO:0007669"/>
    <property type="project" value="UniProtKB-SubCell"/>
</dbReference>
<sequence length="608" mass="69841">MKHIFILFFLISPFVVVSQTLDSIQNLDEVVLRADRLLKTFSKTQTTQVLSDSIIKRNTSSLTQLLNFNSPVYFKENGLGMVSSPSFRGTTAQQTAVIWNGININSQFNGQTDFSTINTRNFDEITIRHGGGSVLYGSGAIGGSIHLSDKVDFNMPFENNLFAGFGSFNTQDLSYGTRYADDKFSVGFTVTYTHSDNDYDYLDSDRKNLNGQFYNVGLSTTLGYKIDQKNILRYYNHVFDGERHFSLILPTEIRTKYRDFNTRQLLEWEGRYGKFLSVLRAAYLTESYKYFGNIENDNFTFAEAETFIGNYQLSYKWADNAKAMAVADINYTNGEGSSIVEASRTISAFSVLLNQRIKSFYYEATVRKEVTNTYESPLLFSLGVKQQFGDFYTVNVNGSKNFRIPTYNDLYWANAGNPNLSPETSHQIELGNQFNFKNGLFSLTGFYYDIENMIRWVPNTSGVWRPINTDNVVSYGLESRLQYSRQFKGHQLQLNANYAYTISENQFDNKQLIYVPYHKGSGSFNYAYNKLSVYWQTAYVGEVFIQSDNDPNRVVAPFWVHNLGLEYKPLDQCTLGFRIQNLFNKNYQSVANRYMPGINYNIYLTFNF</sequence>
<keyword evidence="7" id="KW-1185">Reference proteome</keyword>
<feature type="domain" description="TonB-dependent receptor-like beta-barrel" evidence="4">
    <location>
        <begin position="163"/>
        <end position="582"/>
    </location>
</feature>
<protein>
    <submittedName>
        <fullName evidence="6">TonB-dependent receptor</fullName>
    </submittedName>
</protein>
<dbReference type="RefSeq" id="WP_218544204.1">
    <property type="nucleotide sequence ID" value="NZ_JAGSPD010000001.1"/>
</dbReference>
<dbReference type="InterPro" id="IPR039426">
    <property type="entry name" value="TonB-dep_rcpt-like"/>
</dbReference>
<name>A0A9X1F597_9FLAO</name>
<dbReference type="PROSITE" id="PS52016">
    <property type="entry name" value="TONB_DEPENDENT_REC_3"/>
    <property type="match status" value="1"/>
</dbReference>
<keyword evidence="2" id="KW-0812">Transmembrane</keyword>
<dbReference type="GO" id="GO:0044718">
    <property type="term" value="P:siderophore transmembrane transport"/>
    <property type="evidence" value="ECO:0007669"/>
    <property type="project" value="TreeGrafter"/>
</dbReference>
<keyword evidence="3" id="KW-0798">TonB box</keyword>
<keyword evidence="2" id="KW-1134">Transmembrane beta strand</keyword>
<dbReference type="GO" id="GO:0015344">
    <property type="term" value="F:siderophore uptake transmembrane transporter activity"/>
    <property type="evidence" value="ECO:0007669"/>
    <property type="project" value="TreeGrafter"/>
</dbReference>
<organism evidence="6 7">
    <name type="scientific">Winogradskyella luteola</name>
    <dbReference type="NCBI Taxonomy" id="2828330"/>
    <lineage>
        <taxon>Bacteria</taxon>
        <taxon>Pseudomonadati</taxon>
        <taxon>Bacteroidota</taxon>
        <taxon>Flavobacteriia</taxon>
        <taxon>Flavobacteriales</taxon>
        <taxon>Flavobacteriaceae</taxon>
        <taxon>Winogradskyella</taxon>
    </lineage>
</organism>
<evidence type="ECO:0000313" key="7">
    <source>
        <dbReference type="Proteomes" id="UP001138894"/>
    </source>
</evidence>
<dbReference type="PANTHER" id="PTHR30069:SF29">
    <property type="entry name" value="HEMOGLOBIN AND HEMOGLOBIN-HAPTOGLOBIN-BINDING PROTEIN 1-RELATED"/>
    <property type="match status" value="1"/>
</dbReference>
<keyword evidence="1" id="KW-0732">Signal</keyword>
<reference evidence="6" key="1">
    <citation type="submission" date="2021-04" db="EMBL/GenBank/DDBJ databases">
        <authorList>
            <person name="Pira H."/>
            <person name="Risdian C."/>
            <person name="Wink J."/>
        </authorList>
    </citation>
    <scope>NUCLEOTIDE SEQUENCE</scope>
    <source>
        <strain evidence="6">WHY3</strain>
    </source>
</reference>
<evidence type="ECO:0000259" key="4">
    <source>
        <dbReference type="Pfam" id="PF00593"/>
    </source>
</evidence>
<dbReference type="Pfam" id="PF00593">
    <property type="entry name" value="TonB_dep_Rec_b-barrel"/>
    <property type="match status" value="1"/>
</dbReference>
<dbReference type="EMBL" id="JAGSPD010000001">
    <property type="protein sequence ID" value="MBV7267646.1"/>
    <property type="molecule type" value="Genomic_DNA"/>
</dbReference>
<keyword evidence="2 3" id="KW-0472">Membrane</keyword>
<dbReference type="InterPro" id="IPR012910">
    <property type="entry name" value="Plug_dom"/>
</dbReference>
<comment type="subcellular location">
    <subcellularLocation>
        <location evidence="2">Cell outer membrane</location>
        <topology evidence="2">Multi-pass membrane protein</topology>
    </subcellularLocation>
</comment>